<evidence type="ECO:0000256" key="2">
    <source>
        <dbReference type="ARBA" id="ARBA00022475"/>
    </source>
</evidence>
<dbReference type="OrthoDB" id="1043111at2759"/>
<gene>
    <name evidence="9" type="ORF">HPP92_011475</name>
</gene>
<name>A0A835R5R9_VANPL</name>
<dbReference type="GO" id="GO:0005886">
    <property type="term" value="C:plasma membrane"/>
    <property type="evidence" value="ECO:0007669"/>
    <property type="project" value="UniProtKB-SubCell"/>
</dbReference>
<dbReference type="InterPro" id="IPR008978">
    <property type="entry name" value="HSP20-like_chaperone"/>
</dbReference>
<dbReference type="Gene3D" id="2.60.40.790">
    <property type="match status" value="1"/>
</dbReference>
<keyword evidence="2" id="KW-1003">Cell membrane</keyword>
<evidence type="ECO:0000256" key="4">
    <source>
        <dbReference type="PROSITE-ProRule" id="PRU00285"/>
    </source>
</evidence>
<dbReference type="AlphaFoldDB" id="A0A835R5R9"/>
<comment type="subcellular location">
    <subcellularLocation>
        <location evidence="1">Cell membrane</location>
        <topology evidence="1">Single-pass membrane protein</topology>
    </subcellularLocation>
</comment>
<evidence type="ECO:0000256" key="6">
    <source>
        <dbReference type="SAM" id="MobiDB-lite"/>
    </source>
</evidence>
<evidence type="ECO:0000256" key="3">
    <source>
        <dbReference type="ARBA" id="ARBA00022821"/>
    </source>
</evidence>
<dbReference type="PANTHER" id="PTHR43670:SF114">
    <property type="entry name" value="OS05G0592000 PROTEIN"/>
    <property type="match status" value="1"/>
</dbReference>
<dbReference type="InterPro" id="IPR002068">
    <property type="entry name" value="A-crystallin/Hsp20_dom"/>
</dbReference>
<dbReference type="CDD" id="cd06464">
    <property type="entry name" value="ACD_sHsps-like"/>
    <property type="match status" value="1"/>
</dbReference>
<keyword evidence="7" id="KW-0472">Membrane</keyword>
<evidence type="ECO:0000259" key="8">
    <source>
        <dbReference type="PROSITE" id="PS01031"/>
    </source>
</evidence>
<keyword evidence="10" id="KW-1185">Reference proteome</keyword>
<proteinExistence type="inferred from homology"/>
<dbReference type="SUPFAM" id="SSF49764">
    <property type="entry name" value="HSP20-like chaperones"/>
    <property type="match status" value="1"/>
</dbReference>
<evidence type="ECO:0000256" key="1">
    <source>
        <dbReference type="ARBA" id="ARBA00004162"/>
    </source>
</evidence>
<evidence type="ECO:0000313" key="10">
    <source>
        <dbReference type="Proteomes" id="UP000636800"/>
    </source>
</evidence>
<reference evidence="9 10" key="1">
    <citation type="journal article" date="2020" name="Nat. Food">
        <title>A phased Vanilla planifolia genome enables genetic improvement of flavour and production.</title>
        <authorList>
            <person name="Hasing T."/>
            <person name="Tang H."/>
            <person name="Brym M."/>
            <person name="Khazi F."/>
            <person name="Huang T."/>
            <person name="Chambers A.H."/>
        </authorList>
    </citation>
    <scope>NUCLEOTIDE SEQUENCE [LARGE SCALE GENOMIC DNA]</scope>
    <source>
        <tissue evidence="9">Leaf</tissue>
    </source>
</reference>
<dbReference type="Proteomes" id="UP000636800">
    <property type="component" value="Chromosome 5"/>
</dbReference>
<organism evidence="9 10">
    <name type="scientific">Vanilla planifolia</name>
    <name type="common">Vanilla</name>
    <dbReference type="NCBI Taxonomy" id="51239"/>
    <lineage>
        <taxon>Eukaryota</taxon>
        <taxon>Viridiplantae</taxon>
        <taxon>Streptophyta</taxon>
        <taxon>Embryophyta</taxon>
        <taxon>Tracheophyta</taxon>
        <taxon>Spermatophyta</taxon>
        <taxon>Magnoliopsida</taxon>
        <taxon>Liliopsida</taxon>
        <taxon>Asparagales</taxon>
        <taxon>Orchidaceae</taxon>
        <taxon>Vanilloideae</taxon>
        <taxon>Vanilleae</taxon>
        <taxon>Vanilla</taxon>
    </lineage>
</organism>
<dbReference type="GO" id="GO:0006952">
    <property type="term" value="P:defense response"/>
    <property type="evidence" value="ECO:0007669"/>
    <property type="project" value="UniProtKB-KW"/>
</dbReference>
<feature type="region of interest" description="Disordered" evidence="6">
    <location>
        <begin position="112"/>
        <end position="135"/>
    </location>
</feature>
<comment type="caution">
    <text evidence="9">The sequence shown here is derived from an EMBL/GenBank/DDBJ whole genome shotgun (WGS) entry which is preliminary data.</text>
</comment>
<keyword evidence="7" id="KW-0812">Transmembrane</keyword>
<feature type="compositionally biased region" description="Basic and acidic residues" evidence="6">
    <location>
        <begin position="158"/>
        <end position="181"/>
    </location>
</feature>
<evidence type="ECO:0000256" key="5">
    <source>
        <dbReference type="RuleBase" id="RU003616"/>
    </source>
</evidence>
<dbReference type="Pfam" id="PF00011">
    <property type="entry name" value="HSP20"/>
    <property type="match status" value="1"/>
</dbReference>
<feature type="region of interest" description="Disordered" evidence="6">
    <location>
        <begin position="158"/>
        <end position="194"/>
    </location>
</feature>
<accession>A0A835R5R9</accession>
<feature type="domain" description="SHSP" evidence="8">
    <location>
        <begin position="15"/>
        <end position="120"/>
    </location>
</feature>
<sequence length="250" mass="29214">MTLGRKPEERYPETKPVYEEFQPFSEWAQDPANYILLVQLPGFRKEDVKVLVDNTGRLTIRGTKQLRDNRFARFEKSFTLPTNSNVEKTSGKFEDACLSLFIPKAAAVEPEKEKTEMKVKEKEKTETRVEESGKPTMEEMKELFKEVKEALQREVSERKLEEKRREVEKKQGSEEHGRDEAGGMQGRVKKKERGRRRLVWEGKEDGWRGQLDRGLVGAMENVRKNRKVIAVALVAFSVGFYVSRRMRTRW</sequence>
<evidence type="ECO:0000256" key="7">
    <source>
        <dbReference type="SAM" id="Phobius"/>
    </source>
</evidence>
<keyword evidence="7" id="KW-1133">Transmembrane helix</keyword>
<evidence type="ECO:0000313" key="9">
    <source>
        <dbReference type="EMBL" id="KAG0480617.1"/>
    </source>
</evidence>
<protein>
    <recommendedName>
        <fullName evidence="8">SHSP domain-containing protein</fullName>
    </recommendedName>
</protein>
<dbReference type="PROSITE" id="PS01031">
    <property type="entry name" value="SHSP"/>
    <property type="match status" value="1"/>
</dbReference>
<dbReference type="PANTHER" id="PTHR43670">
    <property type="entry name" value="HEAT SHOCK PROTEIN 26"/>
    <property type="match status" value="1"/>
</dbReference>
<keyword evidence="3" id="KW-0611">Plant defense</keyword>
<dbReference type="GO" id="GO:0034605">
    <property type="term" value="P:cellular response to heat"/>
    <property type="evidence" value="ECO:0007669"/>
    <property type="project" value="TreeGrafter"/>
</dbReference>
<comment type="similarity">
    <text evidence="4 5">Belongs to the small heat shock protein (HSP20) family.</text>
</comment>
<dbReference type="EMBL" id="JADCNL010000005">
    <property type="protein sequence ID" value="KAG0480617.1"/>
    <property type="molecule type" value="Genomic_DNA"/>
</dbReference>
<feature type="transmembrane region" description="Helical" evidence="7">
    <location>
        <begin position="228"/>
        <end position="244"/>
    </location>
</feature>